<dbReference type="KEGG" id="rbg:BG454_13305"/>
<dbReference type="InterPro" id="IPR008228">
    <property type="entry name" value="UCP006173"/>
</dbReference>
<dbReference type="RefSeq" id="WP_071482198.1">
    <property type="nucleotide sequence ID" value="NZ_SODJ01000002.1"/>
</dbReference>
<dbReference type="STRING" id="441209.GCA_001870665_02443"/>
<evidence type="ECO:0000313" key="2">
    <source>
        <dbReference type="EMBL" id="ATX67899.1"/>
    </source>
</evidence>
<accession>A0A2K8KER1</accession>
<dbReference type="HAMAP" id="MF_00676">
    <property type="entry name" value="UPF0260"/>
    <property type="match status" value="1"/>
</dbReference>
<dbReference type="AlphaFoldDB" id="A0A2K8KER1"/>
<sequence length="147" mass="16969">MTNTHKFWETTPLQKMTPDEWEALCDGCGRCCLNKLEDIDTEELIFTRVACRLFDDTTCRCANYAQRKSIVPECVVLTPDNLHEIAYWMPETCAYRLLYEGKRLPDWHPLVTGDPKSTHKAGVSMQGRTVSEHAVPVEDWEDYPLDD</sequence>
<evidence type="ECO:0000256" key="1">
    <source>
        <dbReference type="HAMAP-Rule" id="MF_00676"/>
    </source>
</evidence>
<protein>
    <recommendedName>
        <fullName evidence="1">UPF0260 protein BG454_13305</fullName>
    </recommendedName>
</protein>
<organism evidence="2 3">
    <name type="scientific">Roseinatronobacter bogoriensis subsp. barguzinensis</name>
    <dbReference type="NCBI Taxonomy" id="441209"/>
    <lineage>
        <taxon>Bacteria</taxon>
        <taxon>Pseudomonadati</taxon>
        <taxon>Pseudomonadota</taxon>
        <taxon>Alphaproteobacteria</taxon>
        <taxon>Rhodobacterales</taxon>
        <taxon>Paracoccaceae</taxon>
        <taxon>Roseinatronobacter</taxon>
    </lineage>
</organism>
<dbReference type="Proteomes" id="UP000228948">
    <property type="component" value="Chromosome"/>
</dbReference>
<dbReference type="PANTHER" id="PTHR37421:SF1">
    <property type="entry name" value="UPF0260 PROTEIN YCGN"/>
    <property type="match status" value="1"/>
</dbReference>
<dbReference type="Pfam" id="PF03692">
    <property type="entry name" value="CxxCxxCC"/>
    <property type="match status" value="1"/>
</dbReference>
<dbReference type="EMBL" id="CP024899">
    <property type="protein sequence ID" value="ATX67899.1"/>
    <property type="molecule type" value="Genomic_DNA"/>
</dbReference>
<gene>
    <name evidence="2" type="ORF">BG454_13305</name>
</gene>
<dbReference type="NCBIfam" id="NF003507">
    <property type="entry name" value="PRK05170.2-5"/>
    <property type="match status" value="1"/>
</dbReference>
<evidence type="ECO:0000313" key="3">
    <source>
        <dbReference type="Proteomes" id="UP000228948"/>
    </source>
</evidence>
<keyword evidence="3" id="KW-1185">Reference proteome</keyword>
<name>A0A2K8KER1_9RHOB</name>
<dbReference type="OrthoDB" id="9786855at2"/>
<reference evidence="2 3" key="1">
    <citation type="submission" date="2017-11" db="EMBL/GenBank/DDBJ databases">
        <title>Revised Sequence and Annotation of the Rhodobaca barguzinensis strain alga05 Genome.</title>
        <authorList>
            <person name="Kopejtka K."/>
            <person name="Tomasch J.M."/>
            <person name="Bunk B."/>
            <person name="Koblizek M."/>
        </authorList>
    </citation>
    <scope>NUCLEOTIDE SEQUENCE [LARGE SCALE GENOMIC DNA]</scope>
    <source>
        <strain evidence="3">alga05</strain>
    </source>
</reference>
<dbReference type="NCBIfam" id="NF003501">
    <property type="entry name" value="PRK05170.1-5"/>
    <property type="match status" value="1"/>
</dbReference>
<dbReference type="InterPro" id="IPR005358">
    <property type="entry name" value="Puta_zinc/iron-chelating_dom"/>
</dbReference>
<comment type="similarity">
    <text evidence="1">Belongs to the UPF0260 family.</text>
</comment>
<proteinExistence type="inferred from homology"/>
<dbReference type="PANTHER" id="PTHR37421">
    <property type="entry name" value="UPF0260 PROTEIN YCGN"/>
    <property type="match status" value="1"/>
</dbReference>
<dbReference type="PIRSF" id="PIRSF006173">
    <property type="entry name" value="UCP006173"/>
    <property type="match status" value="1"/>
</dbReference>